<proteinExistence type="predicted"/>
<protein>
    <submittedName>
        <fullName evidence="2">Uncharacterized protein</fullName>
    </submittedName>
</protein>
<sequence length="189" mass="20579">MFQQVRRYGVMSNGWLDGVGAVAGILLGVAIPAQEAIRARKAIGAHLAERIRETTDAFDAAEALARQALYAISGPARERARFAAAYNRSYIEHILRRVDAAANNAVKNIPEDATGFIIATAHARASMRDFFDNLSAANLTTSSPSALRALFDRLGGDLRELHTAGDRMLKMRHVGLAAIGMCRAFWDPR</sequence>
<organism evidence="2 3">
    <name type="scientific">Caballeronia sordidicola</name>
    <name type="common">Burkholderia sordidicola</name>
    <dbReference type="NCBI Taxonomy" id="196367"/>
    <lineage>
        <taxon>Bacteria</taxon>
        <taxon>Pseudomonadati</taxon>
        <taxon>Pseudomonadota</taxon>
        <taxon>Betaproteobacteria</taxon>
        <taxon>Burkholderiales</taxon>
        <taxon>Burkholderiaceae</taxon>
        <taxon>Caballeronia</taxon>
    </lineage>
</organism>
<dbReference type="AlphaFoldDB" id="A0A242MIG1"/>
<keyword evidence="1" id="KW-1133">Transmembrane helix</keyword>
<keyword evidence="1" id="KW-0472">Membrane</keyword>
<reference evidence="2 3" key="1">
    <citation type="submission" date="2017-03" db="EMBL/GenBank/DDBJ databases">
        <title>Genome analysis of strain PAMC 26510.</title>
        <authorList>
            <person name="Oh H.-M."/>
            <person name="Yang J.-A."/>
        </authorList>
    </citation>
    <scope>NUCLEOTIDE SEQUENCE [LARGE SCALE GENOMIC DNA]</scope>
    <source>
        <strain evidence="2 3">PAMC 26510</strain>
    </source>
</reference>
<keyword evidence="1" id="KW-0812">Transmembrane</keyword>
<accession>A0A242MIG1</accession>
<feature type="transmembrane region" description="Helical" evidence="1">
    <location>
        <begin position="15"/>
        <end position="33"/>
    </location>
</feature>
<gene>
    <name evidence="2" type="ORF">PAMC26510_23705</name>
</gene>
<evidence type="ECO:0000256" key="1">
    <source>
        <dbReference type="SAM" id="Phobius"/>
    </source>
</evidence>
<comment type="caution">
    <text evidence="2">The sequence shown here is derived from an EMBL/GenBank/DDBJ whole genome shotgun (WGS) entry which is preliminary data.</text>
</comment>
<dbReference type="EMBL" id="NBTY01000129">
    <property type="protein sequence ID" value="OTP71014.1"/>
    <property type="molecule type" value="Genomic_DNA"/>
</dbReference>
<evidence type="ECO:0000313" key="2">
    <source>
        <dbReference type="EMBL" id="OTP71014.1"/>
    </source>
</evidence>
<evidence type="ECO:0000313" key="3">
    <source>
        <dbReference type="Proteomes" id="UP000194546"/>
    </source>
</evidence>
<name>A0A242MIG1_CABSO</name>
<dbReference type="Proteomes" id="UP000194546">
    <property type="component" value="Unassembled WGS sequence"/>
</dbReference>